<dbReference type="RefSeq" id="WP_186859448.1">
    <property type="nucleotide sequence ID" value="NZ_JACOOO010000005.1"/>
</dbReference>
<keyword evidence="16" id="KW-0170">Cobalt</keyword>
<dbReference type="InterPro" id="IPR000489">
    <property type="entry name" value="Pterin-binding_dom"/>
</dbReference>
<keyword evidence="10" id="KW-0846">Cobalamin</keyword>
<dbReference type="PIRSF" id="PIRSF037472">
    <property type="entry name" value="DHPS_mtfrase"/>
    <property type="match status" value="1"/>
</dbReference>
<evidence type="ECO:0000256" key="16">
    <source>
        <dbReference type="ARBA" id="ARBA00023285"/>
    </source>
</evidence>
<keyword evidence="15" id="KW-0486">Methionine biosynthesis</keyword>
<dbReference type="Pfam" id="PF02310">
    <property type="entry name" value="B12-binding"/>
    <property type="match status" value="1"/>
</dbReference>
<evidence type="ECO:0000256" key="10">
    <source>
        <dbReference type="ARBA" id="ARBA00022628"/>
    </source>
</evidence>
<feature type="domain" description="B12-binding" evidence="22">
    <location>
        <begin position="670"/>
        <end position="794"/>
    </location>
</feature>
<evidence type="ECO:0000256" key="8">
    <source>
        <dbReference type="ARBA" id="ARBA00022603"/>
    </source>
</evidence>
<feature type="binding site" evidence="19">
    <location>
        <position position="204"/>
    </location>
    <ligand>
        <name>Zn(2+)</name>
        <dbReference type="ChEBI" id="CHEBI:29105"/>
    </ligand>
</feature>
<dbReference type="SUPFAM" id="SSF51717">
    <property type="entry name" value="Dihydropteroate synthetase-like"/>
    <property type="match status" value="1"/>
</dbReference>
<dbReference type="InterPro" id="IPR017215">
    <property type="entry name" value="MetH_bac"/>
</dbReference>
<evidence type="ECO:0000256" key="9">
    <source>
        <dbReference type="ARBA" id="ARBA00022605"/>
    </source>
</evidence>
<dbReference type="Pfam" id="PF00809">
    <property type="entry name" value="Pterin_bind"/>
    <property type="match status" value="1"/>
</dbReference>
<keyword evidence="12" id="KW-0949">S-adenosyl-L-methionine</keyword>
<dbReference type="PROSITE" id="PS50972">
    <property type="entry name" value="PTERIN_BINDING"/>
    <property type="match status" value="1"/>
</dbReference>
<evidence type="ECO:0000256" key="2">
    <source>
        <dbReference type="ARBA" id="ARBA00001947"/>
    </source>
</evidence>
<proteinExistence type="inferred from homology"/>
<dbReference type="InterPro" id="IPR003759">
    <property type="entry name" value="Cbl-bd_cap"/>
</dbReference>
<feature type="domain" description="B12-binding N-terminal" evidence="23">
    <location>
        <begin position="574"/>
        <end position="667"/>
    </location>
</feature>
<sequence>MDVRELIKERVVIFDGAMGTMLQKRGLKLGENPEIINFTNEEIVIDIHKEYIKAGADIITTNTFGANEVKLKSTPYSVETVITKAVTLAKKASFGEDVLVALDIGPIGELIEPMGTLSFDNAVKIFKGIVKIGEKAGVDLILIETMTDLYEMKAAILACKEETSLPIFATMTFEEDGRTFTGCLPESMAITLEALGVDALGVNCSLGPKELLPIVKRVVSNTNIPVMVQPNAGLPKIIDDETIYDITALEFRERVEEFIKSGVSIVGGCCGTTPEFIEELSKFKNLEILDRKNIIKSVLTTPSKVVEVNEVRVVGERINPTGKKLFKEALKKNDLDYIIRQAIEQVEAGAELLDVNVGLPEINEEEAIVKIIKEIQSILDIPLQIDSNDPKVIEKALRYYNGKPIVNSVNGDDNILDSILPIVKKYGAAVVGLTLDSNGIPNKAIDRFKIAEKIVNRALEYGIKSEDIYIDPLTLTVSAQQEEVVETLKALKMIKEKLGVKTVLGVSNISFGMPMREMINETFLVMAMEAGLDLPIINPNKESMMGAIRAFKVLKNFDKNGASYIEAYGKNKNIVESKVENIDIESLESCIIKGLKSSTRNITIKLLEAKKELDIVNEDLIPALDKVGKKYESGEIFLPQLIQAAETVKVAFDIIKERLVLNDKESSVGKGKIILATVQGDIHDIGKNIVKVILENYGYDIIDLGKDVRVEKVVEEALKNDVKLVGLSALMTTTIKSMKKTIRELKNNGFKGYVMVGGAVVTEEYAQKIGADYYAKDANDSVKIAKEVFNRGII</sequence>
<keyword evidence="9" id="KW-0028">Amino-acid biosynthesis</keyword>
<dbReference type="InterPro" id="IPR036594">
    <property type="entry name" value="Meth_synthase_dom"/>
</dbReference>
<evidence type="ECO:0000259" key="23">
    <source>
        <dbReference type="PROSITE" id="PS51337"/>
    </source>
</evidence>
<name>A0ABR7DA63_9CLOT</name>
<dbReference type="Gene3D" id="3.40.50.280">
    <property type="entry name" value="Cobalamin-binding domain"/>
    <property type="match status" value="1"/>
</dbReference>
<evidence type="ECO:0000256" key="4">
    <source>
        <dbReference type="ARBA" id="ARBA00005178"/>
    </source>
</evidence>
<dbReference type="SUPFAM" id="SSF82282">
    <property type="entry name" value="Homocysteine S-methyltransferase"/>
    <property type="match status" value="1"/>
</dbReference>
<keyword evidence="13 19" id="KW-0479">Metal-binding</keyword>
<evidence type="ECO:0000256" key="11">
    <source>
        <dbReference type="ARBA" id="ARBA00022679"/>
    </source>
</evidence>
<dbReference type="Pfam" id="PF02574">
    <property type="entry name" value="S-methyl_trans"/>
    <property type="match status" value="1"/>
</dbReference>
<keyword evidence="8 19" id="KW-0489">Methyltransferase</keyword>
<dbReference type="PROSITE" id="PS51332">
    <property type="entry name" value="B12_BINDING"/>
    <property type="match status" value="1"/>
</dbReference>
<dbReference type="Gene3D" id="1.10.1240.10">
    <property type="entry name" value="Methionine synthase domain"/>
    <property type="match status" value="1"/>
</dbReference>
<dbReference type="InterPro" id="IPR003726">
    <property type="entry name" value="HCY_dom"/>
</dbReference>
<dbReference type="PROSITE" id="PS51337">
    <property type="entry name" value="B12_BINDING_NTER"/>
    <property type="match status" value="1"/>
</dbReference>
<evidence type="ECO:0000259" key="21">
    <source>
        <dbReference type="PROSITE" id="PS50972"/>
    </source>
</evidence>
<keyword evidence="11 19" id="KW-0808">Transferase</keyword>
<dbReference type="SUPFAM" id="SSF52242">
    <property type="entry name" value="Cobalamin (vitamin B12)-binding domain"/>
    <property type="match status" value="1"/>
</dbReference>
<dbReference type="Gene3D" id="3.20.20.330">
    <property type="entry name" value="Homocysteine-binding-like domain"/>
    <property type="match status" value="1"/>
</dbReference>
<dbReference type="InterPro" id="IPR011005">
    <property type="entry name" value="Dihydropteroate_synth-like_sf"/>
</dbReference>
<comment type="similarity">
    <text evidence="5">Belongs to the vitamin-B12 dependent methionine synthase family.</text>
</comment>
<dbReference type="InterPro" id="IPR036724">
    <property type="entry name" value="Cobalamin-bd_sf"/>
</dbReference>
<dbReference type="InterPro" id="IPR050554">
    <property type="entry name" value="Met_Synthase/Corrinoid"/>
</dbReference>
<evidence type="ECO:0000313" key="25">
    <source>
        <dbReference type="Proteomes" id="UP000596929"/>
    </source>
</evidence>
<evidence type="ECO:0000256" key="1">
    <source>
        <dbReference type="ARBA" id="ARBA00001700"/>
    </source>
</evidence>
<evidence type="ECO:0000256" key="5">
    <source>
        <dbReference type="ARBA" id="ARBA00010398"/>
    </source>
</evidence>
<gene>
    <name evidence="24" type="ORF">H8S20_05185</name>
</gene>
<dbReference type="InterPro" id="IPR036589">
    <property type="entry name" value="HCY_dom_sf"/>
</dbReference>
<dbReference type="Proteomes" id="UP000596929">
    <property type="component" value="Unassembled WGS sequence"/>
</dbReference>
<evidence type="ECO:0000256" key="14">
    <source>
        <dbReference type="ARBA" id="ARBA00022833"/>
    </source>
</evidence>
<evidence type="ECO:0000256" key="18">
    <source>
        <dbReference type="ARBA" id="ARBA00031040"/>
    </source>
</evidence>
<evidence type="ECO:0000259" key="20">
    <source>
        <dbReference type="PROSITE" id="PS50970"/>
    </source>
</evidence>
<feature type="domain" description="Pterin-binding" evidence="21">
    <location>
        <begin position="311"/>
        <end position="555"/>
    </location>
</feature>
<keyword evidence="25" id="KW-1185">Reference proteome</keyword>
<keyword evidence="14 19" id="KW-0862">Zinc</keyword>
<evidence type="ECO:0000256" key="13">
    <source>
        <dbReference type="ARBA" id="ARBA00022723"/>
    </source>
</evidence>
<dbReference type="EC" id="2.1.1.13" evidence="6"/>
<evidence type="ECO:0000256" key="7">
    <source>
        <dbReference type="ARBA" id="ARBA00013998"/>
    </source>
</evidence>
<evidence type="ECO:0000313" key="24">
    <source>
        <dbReference type="EMBL" id="MBC5628284.1"/>
    </source>
</evidence>
<comment type="cofactor">
    <cofactor evidence="2 19">
        <name>Zn(2+)</name>
        <dbReference type="ChEBI" id="CHEBI:29105"/>
    </cofactor>
</comment>
<feature type="binding site" evidence="19">
    <location>
        <position position="269"/>
    </location>
    <ligand>
        <name>Zn(2+)</name>
        <dbReference type="ChEBI" id="CHEBI:29105"/>
    </ligand>
</feature>
<comment type="caution">
    <text evidence="24">The sequence shown here is derived from an EMBL/GenBank/DDBJ whole genome shotgun (WGS) entry which is preliminary data.</text>
</comment>
<reference evidence="24 25" key="1">
    <citation type="submission" date="2020-08" db="EMBL/GenBank/DDBJ databases">
        <title>Genome public.</title>
        <authorList>
            <person name="Liu C."/>
            <person name="Sun Q."/>
        </authorList>
    </citation>
    <scope>NUCLEOTIDE SEQUENCE [LARGE SCALE GENOMIC DNA]</scope>
    <source>
        <strain evidence="24 25">NSJ-6</strain>
    </source>
</reference>
<dbReference type="CDD" id="cd02070">
    <property type="entry name" value="corrinoid_protein_B12-BD"/>
    <property type="match status" value="1"/>
</dbReference>
<dbReference type="PANTHER" id="PTHR45833">
    <property type="entry name" value="METHIONINE SYNTHASE"/>
    <property type="match status" value="1"/>
</dbReference>
<protein>
    <recommendedName>
        <fullName evidence="7">Methionine synthase</fullName>
        <ecNumber evidence="6">2.1.1.13</ecNumber>
    </recommendedName>
    <alternativeName>
        <fullName evidence="18">5-methyltetrahydrofolate--homocysteine methyltransferase</fullName>
    </alternativeName>
</protein>
<dbReference type="NCBIfam" id="NF005719">
    <property type="entry name" value="PRK07535.1"/>
    <property type="match status" value="1"/>
</dbReference>
<dbReference type="Pfam" id="PF02607">
    <property type="entry name" value="B12-binding_2"/>
    <property type="match status" value="1"/>
</dbReference>
<evidence type="ECO:0000256" key="19">
    <source>
        <dbReference type="PROSITE-ProRule" id="PRU00333"/>
    </source>
</evidence>
<evidence type="ECO:0000256" key="17">
    <source>
        <dbReference type="ARBA" id="ARBA00025552"/>
    </source>
</evidence>
<comment type="catalytic activity">
    <reaction evidence="1">
        <text>(6S)-5-methyl-5,6,7,8-tetrahydrofolate + L-homocysteine = (6S)-5,6,7,8-tetrahydrofolate + L-methionine</text>
        <dbReference type="Rhea" id="RHEA:11172"/>
        <dbReference type="ChEBI" id="CHEBI:18608"/>
        <dbReference type="ChEBI" id="CHEBI:57453"/>
        <dbReference type="ChEBI" id="CHEBI:57844"/>
        <dbReference type="ChEBI" id="CHEBI:58199"/>
        <dbReference type="EC" id="2.1.1.13"/>
    </reaction>
</comment>
<comment type="cofactor">
    <cofactor evidence="3">
        <name>methylcob(III)alamin</name>
        <dbReference type="ChEBI" id="CHEBI:28115"/>
    </cofactor>
</comment>
<feature type="domain" description="Hcy-binding" evidence="20">
    <location>
        <begin position="1"/>
        <end position="284"/>
    </location>
</feature>
<dbReference type="EMBL" id="JACOOO010000005">
    <property type="protein sequence ID" value="MBC5628284.1"/>
    <property type="molecule type" value="Genomic_DNA"/>
</dbReference>
<dbReference type="SMART" id="SM01018">
    <property type="entry name" value="B12-binding_2"/>
    <property type="match status" value="1"/>
</dbReference>
<comment type="pathway">
    <text evidence="4">Amino-acid biosynthesis; L-methionine biosynthesis via de novo pathway; L-methionine from L-homocysteine (MetH route): step 1/1.</text>
</comment>
<dbReference type="PROSITE" id="PS50970">
    <property type="entry name" value="HCY"/>
    <property type="match status" value="1"/>
</dbReference>
<evidence type="ECO:0000259" key="22">
    <source>
        <dbReference type="PROSITE" id="PS51332"/>
    </source>
</evidence>
<dbReference type="PANTHER" id="PTHR45833:SF1">
    <property type="entry name" value="METHIONINE SYNTHASE"/>
    <property type="match status" value="1"/>
</dbReference>
<evidence type="ECO:0000256" key="15">
    <source>
        <dbReference type="ARBA" id="ARBA00023167"/>
    </source>
</evidence>
<dbReference type="Gene3D" id="3.20.20.20">
    <property type="entry name" value="Dihydropteroate synthase-like"/>
    <property type="match status" value="1"/>
</dbReference>
<dbReference type="SUPFAM" id="SSF47644">
    <property type="entry name" value="Methionine synthase domain"/>
    <property type="match status" value="1"/>
</dbReference>
<evidence type="ECO:0000256" key="12">
    <source>
        <dbReference type="ARBA" id="ARBA00022691"/>
    </source>
</evidence>
<dbReference type="InterPro" id="IPR006158">
    <property type="entry name" value="Cobalamin-bd"/>
</dbReference>
<comment type="function">
    <text evidence="17">Catalyzes the transfer of a methyl group from methyl-cobalamin to homocysteine, yielding enzyme-bound cob(I)alamin and methionine. Subsequently, remethylates the cofactor using methyltetrahydrofolate.</text>
</comment>
<evidence type="ECO:0000256" key="6">
    <source>
        <dbReference type="ARBA" id="ARBA00012032"/>
    </source>
</evidence>
<evidence type="ECO:0000256" key="3">
    <source>
        <dbReference type="ARBA" id="ARBA00001956"/>
    </source>
</evidence>
<accession>A0ABR7DA63</accession>
<organism evidence="24 25">
    <name type="scientific">Clostridium hominis</name>
    <dbReference type="NCBI Taxonomy" id="2763036"/>
    <lineage>
        <taxon>Bacteria</taxon>
        <taxon>Bacillati</taxon>
        <taxon>Bacillota</taxon>
        <taxon>Clostridia</taxon>
        <taxon>Eubacteriales</taxon>
        <taxon>Clostridiaceae</taxon>
        <taxon>Clostridium</taxon>
    </lineage>
</organism>
<feature type="binding site" evidence="19">
    <location>
        <position position="270"/>
    </location>
    <ligand>
        <name>Zn(2+)</name>
        <dbReference type="ChEBI" id="CHEBI:29105"/>
    </ligand>
</feature>